<reference evidence="1" key="1">
    <citation type="submission" date="2014-09" db="EMBL/GenBank/DDBJ databases">
        <authorList>
            <person name="Magalhaes I.L.F."/>
            <person name="Oliveira U."/>
            <person name="Santos F.R."/>
            <person name="Vidigal T.H.D.A."/>
            <person name="Brescovit A.D."/>
            <person name="Santos A.J."/>
        </authorList>
    </citation>
    <scope>NUCLEOTIDE SEQUENCE</scope>
    <source>
        <tissue evidence="1">Shoot tissue taken approximately 20 cm above the soil surface</tissue>
    </source>
</reference>
<organism evidence="1">
    <name type="scientific">Arundo donax</name>
    <name type="common">Giant reed</name>
    <name type="synonym">Donax arundinaceus</name>
    <dbReference type="NCBI Taxonomy" id="35708"/>
    <lineage>
        <taxon>Eukaryota</taxon>
        <taxon>Viridiplantae</taxon>
        <taxon>Streptophyta</taxon>
        <taxon>Embryophyta</taxon>
        <taxon>Tracheophyta</taxon>
        <taxon>Spermatophyta</taxon>
        <taxon>Magnoliopsida</taxon>
        <taxon>Liliopsida</taxon>
        <taxon>Poales</taxon>
        <taxon>Poaceae</taxon>
        <taxon>PACMAD clade</taxon>
        <taxon>Arundinoideae</taxon>
        <taxon>Arundineae</taxon>
        <taxon>Arundo</taxon>
    </lineage>
</organism>
<protein>
    <submittedName>
        <fullName evidence="1">Uncharacterized protein</fullName>
    </submittedName>
</protein>
<dbReference type="AlphaFoldDB" id="A0A0A9B9I4"/>
<proteinExistence type="predicted"/>
<name>A0A0A9B9I4_ARUDO</name>
<accession>A0A0A9B9I4</accession>
<evidence type="ECO:0000313" key="1">
    <source>
        <dbReference type="EMBL" id="JAD55962.1"/>
    </source>
</evidence>
<reference evidence="1" key="2">
    <citation type="journal article" date="2015" name="Data Brief">
        <title>Shoot transcriptome of the giant reed, Arundo donax.</title>
        <authorList>
            <person name="Barrero R.A."/>
            <person name="Guerrero F.D."/>
            <person name="Moolhuijzen P."/>
            <person name="Goolsby J.A."/>
            <person name="Tidwell J."/>
            <person name="Bellgard S.E."/>
            <person name="Bellgard M.I."/>
        </authorList>
    </citation>
    <scope>NUCLEOTIDE SEQUENCE</scope>
    <source>
        <tissue evidence="1">Shoot tissue taken approximately 20 cm above the soil surface</tissue>
    </source>
</reference>
<sequence length="29" mass="3131">MDISNSLDIKSPNSLQNSVLVEPKIISST</sequence>
<dbReference type="EMBL" id="GBRH01241933">
    <property type="protein sequence ID" value="JAD55962.1"/>
    <property type="molecule type" value="Transcribed_RNA"/>
</dbReference>